<evidence type="ECO:0000313" key="3">
    <source>
        <dbReference type="Proteomes" id="UP001066276"/>
    </source>
</evidence>
<reference evidence="2" key="1">
    <citation type="journal article" date="2022" name="bioRxiv">
        <title>Sequencing and chromosome-scale assembly of the giantPleurodeles waltlgenome.</title>
        <authorList>
            <person name="Brown T."/>
            <person name="Elewa A."/>
            <person name="Iarovenko S."/>
            <person name="Subramanian E."/>
            <person name="Araus A.J."/>
            <person name="Petzold A."/>
            <person name="Susuki M."/>
            <person name="Suzuki K.-i.T."/>
            <person name="Hayashi T."/>
            <person name="Toyoda A."/>
            <person name="Oliveira C."/>
            <person name="Osipova E."/>
            <person name="Leigh N.D."/>
            <person name="Simon A."/>
            <person name="Yun M.H."/>
        </authorList>
    </citation>
    <scope>NUCLEOTIDE SEQUENCE</scope>
    <source>
        <strain evidence="2">20211129_DDA</strain>
        <tissue evidence="2">Liver</tissue>
    </source>
</reference>
<organism evidence="2 3">
    <name type="scientific">Pleurodeles waltl</name>
    <name type="common">Iberian ribbed newt</name>
    <dbReference type="NCBI Taxonomy" id="8319"/>
    <lineage>
        <taxon>Eukaryota</taxon>
        <taxon>Metazoa</taxon>
        <taxon>Chordata</taxon>
        <taxon>Craniata</taxon>
        <taxon>Vertebrata</taxon>
        <taxon>Euteleostomi</taxon>
        <taxon>Amphibia</taxon>
        <taxon>Batrachia</taxon>
        <taxon>Caudata</taxon>
        <taxon>Salamandroidea</taxon>
        <taxon>Salamandridae</taxon>
        <taxon>Pleurodelinae</taxon>
        <taxon>Pleurodeles</taxon>
    </lineage>
</organism>
<accession>A0AAV7Q751</accession>
<gene>
    <name evidence="2" type="ORF">NDU88_002596</name>
</gene>
<sequence length="121" mass="12501">MGQQRTKHQAGSCSYRVRASGGPELLGDTSADVNDEDETACNLWEGQKSGAGRVSSAGLKKEIVEPPGFHGSQGNKKKMRGDSTVKEESGILGTVVPGVSKAGGTHGSAGLGHGQPSRRQQ</sequence>
<dbReference type="EMBL" id="JANPWB010000010">
    <property type="protein sequence ID" value="KAJ1136178.1"/>
    <property type="molecule type" value="Genomic_DNA"/>
</dbReference>
<dbReference type="AlphaFoldDB" id="A0AAV7Q751"/>
<dbReference type="Proteomes" id="UP001066276">
    <property type="component" value="Chromosome 6"/>
</dbReference>
<name>A0AAV7Q751_PLEWA</name>
<keyword evidence="3" id="KW-1185">Reference proteome</keyword>
<feature type="region of interest" description="Disordered" evidence="1">
    <location>
        <begin position="1"/>
        <end position="32"/>
    </location>
</feature>
<protein>
    <submittedName>
        <fullName evidence="2">Uncharacterized protein</fullName>
    </submittedName>
</protein>
<proteinExistence type="predicted"/>
<comment type="caution">
    <text evidence="2">The sequence shown here is derived from an EMBL/GenBank/DDBJ whole genome shotgun (WGS) entry which is preliminary data.</text>
</comment>
<feature type="region of interest" description="Disordered" evidence="1">
    <location>
        <begin position="64"/>
        <end position="121"/>
    </location>
</feature>
<feature type="compositionally biased region" description="Basic and acidic residues" evidence="1">
    <location>
        <begin position="80"/>
        <end position="89"/>
    </location>
</feature>
<feature type="compositionally biased region" description="Gly residues" evidence="1">
    <location>
        <begin position="104"/>
        <end position="113"/>
    </location>
</feature>
<evidence type="ECO:0000256" key="1">
    <source>
        <dbReference type="SAM" id="MobiDB-lite"/>
    </source>
</evidence>
<evidence type="ECO:0000313" key="2">
    <source>
        <dbReference type="EMBL" id="KAJ1136178.1"/>
    </source>
</evidence>